<organism evidence="2 3">
    <name type="scientific">Kistimonas scapharcae</name>
    <dbReference type="NCBI Taxonomy" id="1036133"/>
    <lineage>
        <taxon>Bacteria</taxon>
        <taxon>Pseudomonadati</taxon>
        <taxon>Pseudomonadota</taxon>
        <taxon>Gammaproteobacteria</taxon>
        <taxon>Oceanospirillales</taxon>
        <taxon>Endozoicomonadaceae</taxon>
        <taxon>Kistimonas</taxon>
    </lineage>
</organism>
<name>A0ABP8V6B5_9GAMM</name>
<evidence type="ECO:0000313" key="2">
    <source>
        <dbReference type="EMBL" id="GAA4650477.1"/>
    </source>
</evidence>
<keyword evidence="1" id="KW-0812">Transmembrane</keyword>
<accession>A0ABP8V6B5</accession>
<feature type="transmembrane region" description="Helical" evidence="1">
    <location>
        <begin position="43"/>
        <end position="65"/>
    </location>
</feature>
<comment type="caution">
    <text evidence="2">The sequence shown here is derived from an EMBL/GenBank/DDBJ whole genome shotgun (WGS) entry which is preliminary data.</text>
</comment>
<feature type="transmembrane region" description="Helical" evidence="1">
    <location>
        <begin position="9"/>
        <end position="28"/>
    </location>
</feature>
<dbReference type="RefSeq" id="WP_345196664.1">
    <property type="nucleotide sequence ID" value="NZ_BAABFL010000398.1"/>
</dbReference>
<dbReference type="Proteomes" id="UP001500604">
    <property type="component" value="Unassembled WGS sequence"/>
</dbReference>
<sequence>MNKQKQKILFLLRLFMIVLLIVSVPWYGSLSFHQTQLLGMPAWVTRALLCYGLIVIINLLVWVLLSRWSREMNHR</sequence>
<gene>
    <name evidence="2" type="ORF">GCM10023116_27600</name>
</gene>
<proteinExistence type="predicted"/>
<evidence type="ECO:0000313" key="3">
    <source>
        <dbReference type="Proteomes" id="UP001500604"/>
    </source>
</evidence>
<keyword evidence="3" id="KW-1185">Reference proteome</keyword>
<protein>
    <submittedName>
        <fullName evidence="2">Uncharacterized protein</fullName>
    </submittedName>
</protein>
<evidence type="ECO:0000256" key="1">
    <source>
        <dbReference type="SAM" id="Phobius"/>
    </source>
</evidence>
<dbReference type="EMBL" id="BAABFL010000398">
    <property type="protein sequence ID" value="GAA4650477.1"/>
    <property type="molecule type" value="Genomic_DNA"/>
</dbReference>
<keyword evidence="1" id="KW-0472">Membrane</keyword>
<keyword evidence="1" id="KW-1133">Transmembrane helix</keyword>
<reference evidence="3" key="1">
    <citation type="journal article" date="2019" name="Int. J. Syst. Evol. Microbiol.">
        <title>The Global Catalogue of Microorganisms (GCM) 10K type strain sequencing project: providing services to taxonomists for standard genome sequencing and annotation.</title>
        <authorList>
            <consortium name="The Broad Institute Genomics Platform"/>
            <consortium name="The Broad Institute Genome Sequencing Center for Infectious Disease"/>
            <person name="Wu L."/>
            <person name="Ma J."/>
        </authorList>
    </citation>
    <scope>NUCLEOTIDE SEQUENCE [LARGE SCALE GENOMIC DNA]</scope>
    <source>
        <strain evidence="3">JCM 17805</strain>
    </source>
</reference>